<dbReference type="InterPro" id="IPR003439">
    <property type="entry name" value="ABC_transporter-like_ATP-bd"/>
</dbReference>
<evidence type="ECO:0000313" key="6">
    <source>
        <dbReference type="EMBL" id="GHO42836.1"/>
    </source>
</evidence>
<sequence length="294" mass="32645">MSEMQAERVEGTPSEPVTAEPLLELSQVTKSFGGLTAVGDVDLIIRPKEIISIIGPNGAGKTTVFNLITGIYRPTKGEIRLEGKSTVGLNPDQVLTRGIARTFQNIRLFNNMTVLENVLVGQHTQLKAGVLGSLFRTPRVRHEEEAARERAVELLSFFGQSLVDRQDEYVINLSYAERRRVEIARALAAKPKLLLLDEPTAGMNEAETLEAVGYIRRLRDELGLTILLIEHKLAVTMGMSDRIAVLDYGRKIAEGLPEEVRRNKMVIAAYLGQSAEEPEQSAEMQEQTEDHEVK</sequence>
<evidence type="ECO:0000256" key="3">
    <source>
        <dbReference type="ARBA" id="ARBA00022840"/>
    </source>
</evidence>
<dbReference type="GO" id="GO:1903805">
    <property type="term" value="P:L-valine import across plasma membrane"/>
    <property type="evidence" value="ECO:0007669"/>
    <property type="project" value="TreeGrafter"/>
</dbReference>
<evidence type="ECO:0000256" key="4">
    <source>
        <dbReference type="SAM" id="MobiDB-lite"/>
    </source>
</evidence>
<dbReference type="GO" id="GO:0015188">
    <property type="term" value="F:L-isoleucine transmembrane transporter activity"/>
    <property type="evidence" value="ECO:0007669"/>
    <property type="project" value="TreeGrafter"/>
</dbReference>
<accession>A0A8J3MQJ4</accession>
<dbReference type="PROSITE" id="PS50893">
    <property type="entry name" value="ABC_TRANSPORTER_2"/>
    <property type="match status" value="1"/>
</dbReference>
<dbReference type="InterPro" id="IPR051120">
    <property type="entry name" value="ABC_AA/LPS_Transport"/>
</dbReference>
<dbReference type="SMART" id="SM00382">
    <property type="entry name" value="AAA"/>
    <property type="match status" value="1"/>
</dbReference>
<dbReference type="Gene3D" id="3.40.50.300">
    <property type="entry name" value="P-loop containing nucleotide triphosphate hydrolases"/>
    <property type="match status" value="1"/>
</dbReference>
<evidence type="ECO:0000313" key="7">
    <source>
        <dbReference type="Proteomes" id="UP000612362"/>
    </source>
</evidence>
<dbReference type="Pfam" id="PF12399">
    <property type="entry name" value="BCA_ABC_TP_C"/>
    <property type="match status" value="1"/>
</dbReference>
<evidence type="ECO:0000256" key="2">
    <source>
        <dbReference type="ARBA" id="ARBA00022741"/>
    </source>
</evidence>
<dbReference type="InterPro" id="IPR027417">
    <property type="entry name" value="P-loop_NTPase"/>
</dbReference>
<dbReference type="Pfam" id="PF00005">
    <property type="entry name" value="ABC_tran"/>
    <property type="match status" value="1"/>
</dbReference>
<dbReference type="GO" id="GO:0016887">
    <property type="term" value="F:ATP hydrolysis activity"/>
    <property type="evidence" value="ECO:0007669"/>
    <property type="project" value="InterPro"/>
</dbReference>
<evidence type="ECO:0000259" key="5">
    <source>
        <dbReference type="PROSITE" id="PS50893"/>
    </source>
</evidence>
<dbReference type="InterPro" id="IPR003593">
    <property type="entry name" value="AAA+_ATPase"/>
</dbReference>
<dbReference type="PANTHER" id="PTHR45772">
    <property type="entry name" value="CONSERVED COMPONENT OF ABC TRANSPORTER FOR NATURAL AMINO ACIDS-RELATED"/>
    <property type="match status" value="1"/>
</dbReference>
<dbReference type="PANTHER" id="PTHR45772:SF7">
    <property type="entry name" value="AMINO ACID ABC TRANSPORTER ATP-BINDING PROTEIN"/>
    <property type="match status" value="1"/>
</dbReference>
<dbReference type="GO" id="GO:0042941">
    <property type="term" value="P:D-alanine transmembrane transport"/>
    <property type="evidence" value="ECO:0007669"/>
    <property type="project" value="TreeGrafter"/>
</dbReference>
<gene>
    <name evidence="6" type="ORF">KSX_09990</name>
</gene>
<dbReference type="InterPro" id="IPR032823">
    <property type="entry name" value="BCA_ABC_TP_C"/>
</dbReference>
<dbReference type="Proteomes" id="UP000612362">
    <property type="component" value="Unassembled WGS sequence"/>
</dbReference>
<keyword evidence="1" id="KW-0813">Transport</keyword>
<keyword evidence="7" id="KW-1185">Reference proteome</keyword>
<name>A0A8J3MQJ4_9CHLR</name>
<dbReference type="CDD" id="cd03219">
    <property type="entry name" value="ABC_Mj1267_LivG_branched"/>
    <property type="match status" value="1"/>
</dbReference>
<dbReference type="GO" id="GO:0015808">
    <property type="term" value="P:L-alanine transport"/>
    <property type="evidence" value="ECO:0007669"/>
    <property type="project" value="TreeGrafter"/>
</dbReference>
<keyword evidence="2" id="KW-0547">Nucleotide-binding</keyword>
<proteinExistence type="predicted"/>
<protein>
    <submittedName>
        <fullName evidence="6">ABC transporter ATP-binding protein</fullName>
    </submittedName>
</protein>
<dbReference type="EMBL" id="BNJF01000001">
    <property type="protein sequence ID" value="GHO42836.1"/>
    <property type="molecule type" value="Genomic_DNA"/>
</dbReference>
<evidence type="ECO:0000256" key="1">
    <source>
        <dbReference type="ARBA" id="ARBA00022448"/>
    </source>
</evidence>
<reference evidence="6" key="1">
    <citation type="submission" date="2020-10" db="EMBL/GenBank/DDBJ databases">
        <title>Taxonomic study of unclassified bacteria belonging to the class Ktedonobacteria.</title>
        <authorList>
            <person name="Yabe S."/>
            <person name="Wang C.M."/>
            <person name="Zheng Y."/>
            <person name="Sakai Y."/>
            <person name="Cavaletti L."/>
            <person name="Monciardini P."/>
            <person name="Donadio S."/>
        </authorList>
    </citation>
    <scope>NUCLEOTIDE SEQUENCE</scope>
    <source>
        <strain evidence="6">SOSP1-1</strain>
    </source>
</reference>
<dbReference type="GO" id="GO:0005304">
    <property type="term" value="F:L-valine transmembrane transporter activity"/>
    <property type="evidence" value="ECO:0007669"/>
    <property type="project" value="TreeGrafter"/>
</dbReference>
<dbReference type="GO" id="GO:0005886">
    <property type="term" value="C:plasma membrane"/>
    <property type="evidence" value="ECO:0007669"/>
    <property type="project" value="TreeGrafter"/>
</dbReference>
<dbReference type="AlphaFoldDB" id="A0A8J3MQJ4"/>
<keyword evidence="3 6" id="KW-0067">ATP-binding</keyword>
<organism evidence="6 7">
    <name type="scientific">Ktedonospora formicarum</name>
    <dbReference type="NCBI Taxonomy" id="2778364"/>
    <lineage>
        <taxon>Bacteria</taxon>
        <taxon>Bacillati</taxon>
        <taxon>Chloroflexota</taxon>
        <taxon>Ktedonobacteria</taxon>
        <taxon>Ktedonobacterales</taxon>
        <taxon>Ktedonobacteraceae</taxon>
        <taxon>Ktedonospora</taxon>
    </lineage>
</organism>
<dbReference type="GO" id="GO:0015192">
    <property type="term" value="F:L-phenylalanine transmembrane transporter activity"/>
    <property type="evidence" value="ECO:0007669"/>
    <property type="project" value="TreeGrafter"/>
</dbReference>
<comment type="caution">
    <text evidence="6">The sequence shown here is derived from an EMBL/GenBank/DDBJ whole genome shotgun (WGS) entry which is preliminary data.</text>
</comment>
<feature type="domain" description="ABC transporter" evidence="5">
    <location>
        <begin position="23"/>
        <end position="273"/>
    </location>
</feature>
<dbReference type="GO" id="GO:0005524">
    <property type="term" value="F:ATP binding"/>
    <property type="evidence" value="ECO:0007669"/>
    <property type="project" value="UniProtKB-KW"/>
</dbReference>
<dbReference type="SUPFAM" id="SSF52540">
    <property type="entry name" value="P-loop containing nucleoside triphosphate hydrolases"/>
    <property type="match status" value="1"/>
</dbReference>
<feature type="region of interest" description="Disordered" evidence="4">
    <location>
        <begin position="274"/>
        <end position="294"/>
    </location>
</feature>
<dbReference type="FunFam" id="3.40.50.300:FF:000421">
    <property type="entry name" value="Branched-chain amino acid ABC transporter ATP-binding protein"/>
    <property type="match status" value="1"/>
</dbReference>
<dbReference type="GO" id="GO:1903806">
    <property type="term" value="P:L-isoleucine import across plasma membrane"/>
    <property type="evidence" value="ECO:0007669"/>
    <property type="project" value="TreeGrafter"/>
</dbReference>